<dbReference type="CDD" id="cd05013">
    <property type="entry name" value="SIS_RpiR"/>
    <property type="match status" value="1"/>
</dbReference>
<dbReference type="PANTHER" id="PTHR30514">
    <property type="entry name" value="GLUCOKINASE"/>
    <property type="match status" value="1"/>
</dbReference>
<evidence type="ECO:0000256" key="1">
    <source>
        <dbReference type="ARBA" id="ARBA00023015"/>
    </source>
</evidence>
<dbReference type="SUPFAM" id="SSF46689">
    <property type="entry name" value="Homeodomain-like"/>
    <property type="match status" value="1"/>
</dbReference>
<dbReference type="InterPro" id="IPR001347">
    <property type="entry name" value="SIS_dom"/>
</dbReference>
<dbReference type="RefSeq" id="WP_212905089.1">
    <property type="nucleotide sequence ID" value="NZ_BOPZ01000037.1"/>
</dbReference>
<dbReference type="GO" id="GO:0003700">
    <property type="term" value="F:DNA-binding transcription factor activity"/>
    <property type="evidence" value="ECO:0007669"/>
    <property type="project" value="InterPro"/>
</dbReference>
<proteinExistence type="predicted"/>
<comment type="caution">
    <text evidence="6">The sequence shown here is derived from an EMBL/GenBank/DDBJ whole genome shotgun (WGS) entry which is preliminary data.</text>
</comment>
<dbReference type="Pfam" id="PF01418">
    <property type="entry name" value="HTH_6"/>
    <property type="match status" value="1"/>
</dbReference>
<dbReference type="PROSITE" id="PS51464">
    <property type="entry name" value="SIS"/>
    <property type="match status" value="1"/>
</dbReference>
<dbReference type="Pfam" id="PF01380">
    <property type="entry name" value="SIS"/>
    <property type="match status" value="1"/>
</dbReference>
<feature type="domain" description="HTH rpiR-type" evidence="4">
    <location>
        <begin position="1"/>
        <end position="77"/>
    </location>
</feature>
<feature type="domain" description="SIS" evidence="5">
    <location>
        <begin position="107"/>
        <end position="249"/>
    </location>
</feature>
<dbReference type="GO" id="GO:1901135">
    <property type="term" value="P:carbohydrate derivative metabolic process"/>
    <property type="evidence" value="ECO:0007669"/>
    <property type="project" value="InterPro"/>
</dbReference>
<evidence type="ECO:0000313" key="7">
    <source>
        <dbReference type="Proteomes" id="UP000679179"/>
    </source>
</evidence>
<accession>A0A919VI55</accession>
<dbReference type="PROSITE" id="PS51071">
    <property type="entry name" value="HTH_RPIR"/>
    <property type="match status" value="1"/>
</dbReference>
<keyword evidence="2" id="KW-0238">DNA-binding</keyword>
<dbReference type="Gene3D" id="3.40.50.10490">
    <property type="entry name" value="Glucose-6-phosphate isomerase like protein, domain 1"/>
    <property type="match status" value="1"/>
</dbReference>
<dbReference type="InterPro" id="IPR035472">
    <property type="entry name" value="RpiR-like_SIS"/>
</dbReference>
<evidence type="ECO:0000256" key="3">
    <source>
        <dbReference type="ARBA" id="ARBA00023163"/>
    </source>
</evidence>
<keyword evidence="7" id="KW-1185">Reference proteome</keyword>
<dbReference type="Proteomes" id="UP000679179">
    <property type="component" value="Unassembled WGS sequence"/>
</dbReference>
<dbReference type="AlphaFoldDB" id="A0A919VI55"/>
<dbReference type="InterPro" id="IPR009057">
    <property type="entry name" value="Homeodomain-like_sf"/>
</dbReference>
<name>A0A919VI55_9CLOT</name>
<sequence>MKLEKLINIYFEDLSENDRLIWKYIKNNIEKCNSLSAEELANECNVSRATILRFAKKLSLNSFADLKLYIKMYHQELESKNNINLDLICDNFHKVIEDFKKKDLSNVCEKIYNADRIFIFGTGNAQKSEAHELKRIFLTIGKCFYELFDIGEVYLLSETFTNKDLMFIISLSGETESALNIAKKMKVIDIPTISLTRLKDNSLAKLCDENLYVGTTFAKGINNLNYETTTLFYILLEILFIKYMNYQEGK</sequence>
<evidence type="ECO:0000256" key="2">
    <source>
        <dbReference type="ARBA" id="ARBA00023125"/>
    </source>
</evidence>
<evidence type="ECO:0000259" key="4">
    <source>
        <dbReference type="PROSITE" id="PS51071"/>
    </source>
</evidence>
<dbReference type="InterPro" id="IPR036388">
    <property type="entry name" value="WH-like_DNA-bd_sf"/>
</dbReference>
<keyword evidence="1" id="KW-0805">Transcription regulation</keyword>
<evidence type="ECO:0000259" key="5">
    <source>
        <dbReference type="PROSITE" id="PS51464"/>
    </source>
</evidence>
<dbReference type="Gene3D" id="1.10.10.10">
    <property type="entry name" value="Winged helix-like DNA-binding domain superfamily/Winged helix DNA-binding domain"/>
    <property type="match status" value="1"/>
</dbReference>
<dbReference type="PANTHER" id="PTHR30514:SF1">
    <property type="entry name" value="HTH-TYPE TRANSCRIPTIONAL REGULATOR HEXR-RELATED"/>
    <property type="match status" value="1"/>
</dbReference>
<protein>
    <submittedName>
        <fullName evidence="6">RpiR family transcriptional regulator</fullName>
    </submittedName>
</protein>
<evidence type="ECO:0000313" key="6">
    <source>
        <dbReference type="EMBL" id="GIM30421.1"/>
    </source>
</evidence>
<dbReference type="SUPFAM" id="SSF53697">
    <property type="entry name" value="SIS domain"/>
    <property type="match status" value="1"/>
</dbReference>
<organism evidence="6 7">
    <name type="scientific">Clostridium polyendosporum</name>
    <dbReference type="NCBI Taxonomy" id="69208"/>
    <lineage>
        <taxon>Bacteria</taxon>
        <taxon>Bacillati</taxon>
        <taxon>Bacillota</taxon>
        <taxon>Clostridia</taxon>
        <taxon>Eubacteriales</taxon>
        <taxon>Clostridiaceae</taxon>
        <taxon>Clostridium</taxon>
    </lineage>
</organism>
<dbReference type="EMBL" id="BOPZ01000037">
    <property type="protein sequence ID" value="GIM30421.1"/>
    <property type="molecule type" value="Genomic_DNA"/>
</dbReference>
<keyword evidence="3" id="KW-0804">Transcription</keyword>
<reference evidence="6" key="1">
    <citation type="submission" date="2021-03" db="EMBL/GenBank/DDBJ databases">
        <title>Taxonomic study of Clostridium polyendosporum from meadow-gley soil under rice.</title>
        <authorList>
            <person name="Kobayashi H."/>
            <person name="Tanizawa Y."/>
            <person name="Yagura M."/>
        </authorList>
    </citation>
    <scope>NUCLEOTIDE SEQUENCE</scope>
    <source>
        <strain evidence="6">JCM 30710</strain>
    </source>
</reference>
<dbReference type="InterPro" id="IPR000281">
    <property type="entry name" value="HTH_RpiR"/>
</dbReference>
<dbReference type="InterPro" id="IPR046348">
    <property type="entry name" value="SIS_dom_sf"/>
</dbReference>
<dbReference type="GO" id="GO:0097367">
    <property type="term" value="F:carbohydrate derivative binding"/>
    <property type="evidence" value="ECO:0007669"/>
    <property type="project" value="InterPro"/>
</dbReference>
<dbReference type="GO" id="GO:0003677">
    <property type="term" value="F:DNA binding"/>
    <property type="evidence" value="ECO:0007669"/>
    <property type="project" value="UniProtKB-KW"/>
</dbReference>
<gene>
    <name evidence="6" type="ORF">CPJCM30710_30870</name>
</gene>
<dbReference type="InterPro" id="IPR047640">
    <property type="entry name" value="RpiR-like"/>
</dbReference>